<name>A0A0F9JUY7_9ZZZZ</name>
<dbReference type="EMBL" id="LAZR01015325">
    <property type="protein sequence ID" value="KKM13688.1"/>
    <property type="molecule type" value="Genomic_DNA"/>
</dbReference>
<dbReference type="Pfam" id="PF00535">
    <property type="entry name" value="Glycos_transf_2"/>
    <property type="match status" value="1"/>
</dbReference>
<gene>
    <name evidence="3" type="ORF">LCGC14_1713660</name>
</gene>
<sequence length="161" mass="18478">MLWSILIAAIPERYHSVQGLLHSLLETQSVARRPDVELLYLMDNRRRTVGTKRNDLLQMAQGAYISFIDDDDEVATDYVDRVLGMITKGRRMDEPPDVICFPQRAILQPANITHECTYSLQHWKEREPEKRRKLEQIPDGKGGVTPNALAWSGPPAHTMVW</sequence>
<dbReference type="SUPFAM" id="SSF53448">
    <property type="entry name" value="Nucleotide-diphospho-sugar transferases"/>
    <property type="match status" value="1"/>
</dbReference>
<organism evidence="3">
    <name type="scientific">marine sediment metagenome</name>
    <dbReference type="NCBI Taxonomy" id="412755"/>
    <lineage>
        <taxon>unclassified sequences</taxon>
        <taxon>metagenomes</taxon>
        <taxon>ecological metagenomes</taxon>
    </lineage>
</organism>
<dbReference type="InterPro" id="IPR001173">
    <property type="entry name" value="Glyco_trans_2-like"/>
</dbReference>
<comment type="caution">
    <text evidence="3">The sequence shown here is derived from an EMBL/GenBank/DDBJ whole genome shotgun (WGS) entry which is preliminary data.</text>
</comment>
<feature type="compositionally biased region" description="Basic and acidic residues" evidence="1">
    <location>
        <begin position="127"/>
        <end position="138"/>
    </location>
</feature>
<feature type="domain" description="Glycosyltransferase 2-like" evidence="2">
    <location>
        <begin position="39"/>
        <end position="90"/>
    </location>
</feature>
<dbReference type="InterPro" id="IPR029044">
    <property type="entry name" value="Nucleotide-diphossugar_trans"/>
</dbReference>
<feature type="non-terminal residue" evidence="3">
    <location>
        <position position="161"/>
    </location>
</feature>
<reference evidence="3" key="1">
    <citation type="journal article" date="2015" name="Nature">
        <title>Complex archaea that bridge the gap between prokaryotes and eukaryotes.</title>
        <authorList>
            <person name="Spang A."/>
            <person name="Saw J.H."/>
            <person name="Jorgensen S.L."/>
            <person name="Zaremba-Niedzwiedzka K."/>
            <person name="Martijn J."/>
            <person name="Lind A.E."/>
            <person name="van Eijk R."/>
            <person name="Schleper C."/>
            <person name="Guy L."/>
            <person name="Ettema T.J."/>
        </authorList>
    </citation>
    <scope>NUCLEOTIDE SEQUENCE</scope>
</reference>
<protein>
    <recommendedName>
        <fullName evidence="2">Glycosyltransferase 2-like domain-containing protein</fullName>
    </recommendedName>
</protein>
<evidence type="ECO:0000256" key="1">
    <source>
        <dbReference type="SAM" id="MobiDB-lite"/>
    </source>
</evidence>
<feature type="region of interest" description="Disordered" evidence="1">
    <location>
        <begin position="127"/>
        <end position="149"/>
    </location>
</feature>
<dbReference type="CDD" id="cd00761">
    <property type="entry name" value="Glyco_tranf_GTA_type"/>
    <property type="match status" value="1"/>
</dbReference>
<evidence type="ECO:0000259" key="2">
    <source>
        <dbReference type="Pfam" id="PF00535"/>
    </source>
</evidence>
<evidence type="ECO:0000313" key="3">
    <source>
        <dbReference type="EMBL" id="KKM13688.1"/>
    </source>
</evidence>
<proteinExistence type="predicted"/>
<dbReference type="Gene3D" id="3.90.550.10">
    <property type="entry name" value="Spore Coat Polysaccharide Biosynthesis Protein SpsA, Chain A"/>
    <property type="match status" value="1"/>
</dbReference>
<dbReference type="AlphaFoldDB" id="A0A0F9JUY7"/>
<accession>A0A0F9JUY7</accession>